<dbReference type="AlphaFoldDB" id="A0A1C7M7E8"/>
<keyword evidence="1" id="KW-0175">Coiled coil</keyword>
<keyword evidence="4" id="KW-1185">Reference proteome</keyword>
<accession>A0A1C7M7E8</accession>
<dbReference type="EMBL" id="LUGG01000007">
    <property type="protein sequence ID" value="OBZ72810.1"/>
    <property type="molecule type" value="Genomic_DNA"/>
</dbReference>
<evidence type="ECO:0000256" key="1">
    <source>
        <dbReference type="SAM" id="Coils"/>
    </source>
</evidence>
<sequence length="532" mass="59647">MTQICSAACISQTLIALPRHKAGAMMKHTMWTGVASPSAFSIYRSIVKRPWFCWHPKSSAHFADVRHADIIAPYWASPFCGVRMVPWTLKPRLRKARTNPQRDKTNIGTGVPGSAKDQYVDQYLDAFSHSFQVIYNLCYTKSSVRSRRWPWEIYLSLLFIDRRSGTSGKVGRAEERLDPLPAFQTLVAFSEWPKATIHLLAFRSPFAPSPSTLSSSWSSSSSMKTIHKRLYTVLPRSAVSSPLHLLHALPSPESAPTLLLVPCTPSTLHIPSLSSMLHHNLLPPLDLATPISSSLVLLQRPRQRSRQIRCIPIILARMPLRLKISLPAPLLVFGFDFWPVRIIEFSFLQSEPLLSLPVFLYAFRLHLYFCRPRHPDHPSKRQRTRYQLDVGAYGIPKRSCGACVAGRDGQGKMGFVGGIRSRNDQPRTLLARCRSAKMRILSTTMPWASQMALGLVQAAPHRSDVATMSEEDDLCAELEDSLEELEDGLDVLMILERAFEKTLQSHVRHRSDDTPACSPPPCGPGDGGRCQL</sequence>
<name>A0A1C7M7E8_GRIFR</name>
<dbReference type="Proteomes" id="UP000092993">
    <property type="component" value="Unassembled WGS sequence"/>
</dbReference>
<evidence type="ECO:0000313" key="3">
    <source>
        <dbReference type="EMBL" id="OBZ72810.1"/>
    </source>
</evidence>
<reference evidence="3 4" key="1">
    <citation type="submission" date="2016-03" db="EMBL/GenBank/DDBJ databases">
        <title>Whole genome sequencing of Grifola frondosa 9006-11.</title>
        <authorList>
            <person name="Min B."/>
            <person name="Park H."/>
            <person name="Kim J.-G."/>
            <person name="Cho H."/>
            <person name="Oh Y.-L."/>
            <person name="Kong W.-S."/>
            <person name="Choi I.-G."/>
        </authorList>
    </citation>
    <scope>NUCLEOTIDE SEQUENCE [LARGE SCALE GENOMIC DNA]</scope>
    <source>
        <strain evidence="3 4">9006-11</strain>
    </source>
</reference>
<evidence type="ECO:0000313" key="4">
    <source>
        <dbReference type="Proteomes" id="UP000092993"/>
    </source>
</evidence>
<evidence type="ECO:0000256" key="2">
    <source>
        <dbReference type="SAM" id="MobiDB-lite"/>
    </source>
</evidence>
<protein>
    <submittedName>
        <fullName evidence="3">Uncharacterized protein</fullName>
    </submittedName>
</protein>
<gene>
    <name evidence="3" type="ORF">A0H81_06949</name>
</gene>
<proteinExistence type="predicted"/>
<feature type="coiled-coil region" evidence="1">
    <location>
        <begin position="468"/>
        <end position="495"/>
    </location>
</feature>
<comment type="caution">
    <text evidence="3">The sequence shown here is derived from an EMBL/GenBank/DDBJ whole genome shotgun (WGS) entry which is preliminary data.</text>
</comment>
<dbReference type="STRING" id="5627.A0A1C7M7E8"/>
<feature type="region of interest" description="Disordered" evidence="2">
    <location>
        <begin position="506"/>
        <end position="532"/>
    </location>
</feature>
<organism evidence="3 4">
    <name type="scientific">Grifola frondosa</name>
    <name type="common">Maitake</name>
    <name type="synonym">Polyporus frondosus</name>
    <dbReference type="NCBI Taxonomy" id="5627"/>
    <lineage>
        <taxon>Eukaryota</taxon>
        <taxon>Fungi</taxon>
        <taxon>Dikarya</taxon>
        <taxon>Basidiomycota</taxon>
        <taxon>Agaricomycotina</taxon>
        <taxon>Agaricomycetes</taxon>
        <taxon>Polyporales</taxon>
        <taxon>Grifolaceae</taxon>
        <taxon>Grifola</taxon>
    </lineage>
</organism>